<organism evidence="3 4">
    <name type="scientific">Cytobacillus firmus</name>
    <name type="common">Bacillus firmus</name>
    <dbReference type="NCBI Taxonomy" id="1399"/>
    <lineage>
        <taxon>Bacteria</taxon>
        <taxon>Bacillati</taxon>
        <taxon>Bacillota</taxon>
        <taxon>Bacilli</taxon>
        <taxon>Bacillales</taxon>
        <taxon>Bacillaceae</taxon>
        <taxon>Cytobacillus</taxon>
    </lineage>
</organism>
<evidence type="ECO:0000313" key="4">
    <source>
        <dbReference type="Proteomes" id="UP000465778"/>
    </source>
</evidence>
<dbReference type="Pfam" id="PF03413">
    <property type="entry name" value="PepSY"/>
    <property type="match status" value="1"/>
</dbReference>
<dbReference type="SUPFAM" id="SSF54403">
    <property type="entry name" value="Cystatin/monellin"/>
    <property type="match status" value="2"/>
</dbReference>
<dbReference type="InterPro" id="IPR041401">
    <property type="entry name" value="TseB-like_dom"/>
</dbReference>
<feature type="domain" description="PepSY" evidence="1">
    <location>
        <begin position="95"/>
        <end position="152"/>
    </location>
</feature>
<feature type="domain" description="Cell wall elongation regulator TseB-like" evidence="2">
    <location>
        <begin position="36"/>
        <end position="80"/>
    </location>
</feature>
<dbReference type="RefSeq" id="WP_159343960.1">
    <property type="nucleotide sequence ID" value="NZ_JBALOT010000025.1"/>
</dbReference>
<evidence type="ECO:0000313" key="3">
    <source>
        <dbReference type="EMBL" id="KAF0825982.1"/>
    </source>
</evidence>
<proteinExistence type="predicted"/>
<name>A0A800NGC7_CYTFI</name>
<evidence type="ECO:0000259" key="1">
    <source>
        <dbReference type="Pfam" id="PF03413"/>
    </source>
</evidence>
<comment type="caution">
    <text evidence="3">The sequence shown here is derived from an EMBL/GenBank/DDBJ whole genome shotgun (WGS) entry which is preliminary data.</text>
</comment>
<dbReference type="Gene3D" id="3.10.450.40">
    <property type="match status" value="2"/>
</dbReference>
<gene>
    <name evidence="3" type="ORF">KIS1582_0121</name>
</gene>
<dbReference type="AlphaFoldDB" id="A0A800NGC7"/>
<dbReference type="Pfam" id="PF17881">
    <property type="entry name" value="TseB"/>
    <property type="match status" value="1"/>
</dbReference>
<dbReference type="Proteomes" id="UP000465778">
    <property type="component" value="Unassembled WGS sequence"/>
</dbReference>
<accession>A0A800NGC7</accession>
<dbReference type="InterPro" id="IPR046350">
    <property type="entry name" value="Cystatin_sf"/>
</dbReference>
<dbReference type="InterPro" id="IPR025711">
    <property type="entry name" value="PepSY"/>
</dbReference>
<dbReference type="OrthoDB" id="2381181at2"/>
<dbReference type="EMBL" id="VDEM01000001">
    <property type="protein sequence ID" value="KAF0825982.1"/>
    <property type="molecule type" value="Genomic_DNA"/>
</dbReference>
<protein>
    <recommendedName>
        <fullName evidence="5">Peptidase</fullName>
    </recommendedName>
</protein>
<evidence type="ECO:0008006" key="5">
    <source>
        <dbReference type="Google" id="ProtNLM"/>
    </source>
</evidence>
<evidence type="ECO:0000259" key="2">
    <source>
        <dbReference type="Pfam" id="PF17881"/>
    </source>
</evidence>
<sequence length="157" mass="17897">MKKILWGIIILLVISIGAGSFIYLNSTKPVRAAESKAVEIAKQETDLSEAEDFNLYHGSETFYVIEGKDHEGTSIYVWVPEKKGKIVSLKKSDGISKNEAINRLKQEKNAAEIVSVRLGMEKNIPLWEIHYRSGSNLINYYYIDFKTGEWLKKIENL</sequence>
<reference evidence="3 4" key="1">
    <citation type="journal article" date="2020" name="G3 (Bethesda)">
        <title>Whole Genome Sequencing and Comparative Genomics of Two Nematicidal Bacillus Strains Reveals a Wide Range of Possible Virulence Factors.</title>
        <authorList>
            <person name="Susic N."/>
            <person name="Janezic S."/>
            <person name="Rupnik M."/>
            <person name="Geric Stare B."/>
        </authorList>
    </citation>
    <scope>NUCLEOTIDE SEQUENCE [LARGE SCALE GENOMIC DNA]</scope>
    <source>
        <strain evidence="3 4">I-1582</strain>
    </source>
</reference>